<dbReference type="SUPFAM" id="SSF56112">
    <property type="entry name" value="Protein kinase-like (PK-like)"/>
    <property type="match status" value="1"/>
</dbReference>
<sequence>MAVQVVMRITFLLLLTYELAEAAAPIAKPNCSDSCGNIYIPYPFGMTTGCYFNDWFKIVCKETGGFFKAFLPRIGMEVLEINITDPYNDHYFWIDPGLVRVNMPIVSSNCKNRSSRHIDGVNISGSPFFFSSYRDRFISVGCDNLALMTGINPMVVVGCKSNCIDKSLIEDSELKHCSGFNCCMTTVPSGSKVFNASFRGIKEEIKTSEECKFAFLADDKWLNSTTKDLSYYVQFLEYVPVVLEWTASEFTTLDPKELRRRNSEAYTTDYGAEYYYCLGGYQGNSYLSTGCQDINECESKTLNKCPNKSDCVNVQGSYHCNKPKSPVKIAIIVICSSLGALFLFTIIWCLYRMIKKRNKIKLKKKFFKKNGGLLLQQQLSSNDNNVQKTKLFNSNELKNATNHFNKNRILGKGGQGTVYKGMLADGRIVAIKKCNTVDKGNIEKFINEIIILSQINHRNVVKLLGWCLETEVPLLVYEFIPNGTLFQYIHEENEEFPLLTWDMRLRIATEVAGALSYLHSAASLPIYHRDIKTSNILLDDKYRAKVADFGTSRSVAIDQSHVTTLVCGTFGYLDPEYFQTSQFTEKSDVYSFGVVLIELLTGKKPVFLTSSQEDLSLSTYFIHSVKENRLFDILDTQVRKDDNKHEFMAIANLAQRCLHLYGKKRPTMTEILMELEGVQKISPDQPNFEELDYVRNEEMGPWNDISILSSSSLEIGEPSSSFVLPLLSHID</sequence>
<evidence type="ECO:0000256" key="1">
    <source>
        <dbReference type="ARBA" id="ARBA00004479"/>
    </source>
</evidence>
<evidence type="ECO:0000256" key="16">
    <source>
        <dbReference type="SAM" id="SignalP"/>
    </source>
</evidence>
<dbReference type="GO" id="GO:0007166">
    <property type="term" value="P:cell surface receptor signaling pathway"/>
    <property type="evidence" value="ECO:0007669"/>
    <property type="project" value="InterPro"/>
</dbReference>
<comment type="subcellular location">
    <subcellularLocation>
        <location evidence="1">Membrane</location>
        <topology evidence="1">Single-pass type I membrane protein</topology>
    </subcellularLocation>
</comment>
<dbReference type="PROSITE" id="PS50011">
    <property type="entry name" value="PROTEIN_KINASE_DOM"/>
    <property type="match status" value="1"/>
</dbReference>
<accession>A0AAN7FD86</accession>
<keyword evidence="19" id="KW-1185">Reference proteome</keyword>
<evidence type="ECO:0000256" key="11">
    <source>
        <dbReference type="ARBA" id="ARBA00023157"/>
    </source>
</evidence>
<keyword evidence="6" id="KW-0547">Nucleotide-binding</keyword>
<dbReference type="PROSITE" id="PS01187">
    <property type="entry name" value="EGF_CA"/>
    <property type="match status" value="1"/>
</dbReference>
<dbReference type="PROSITE" id="PS00108">
    <property type="entry name" value="PROTEIN_KINASE_ST"/>
    <property type="match status" value="1"/>
</dbReference>
<keyword evidence="10 15" id="KW-0472">Membrane</keyword>
<dbReference type="CDD" id="cd14066">
    <property type="entry name" value="STKc_IRAK"/>
    <property type="match status" value="1"/>
</dbReference>
<dbReference type="FunFam" id="3.30.200.20:FF:000043">
    <property type="entry name" value="Wall-associated receptor kinase 2"/>
    <property type="match status" value="1"/>
</dbReference>
<dbReference type="Pfam" id="PF08488">
    <property type="entry name" value="WAK"/>
    <property type="match status" value="1"/>
</dbReference>
<dbReference type="SMART" id="SM00220">
    <property type="entry name" value="S_TKc"/>
    <property type="match status" value="1"/>
</dbReference>
<dbReference type="GO" id="GO:0005524">
    <property type="term" value="F:ATP binding"/>
    <property type="evidence" value="ECO:0007669"/>
    <property type="project" value="UniProtKB-KW"/>
</dbReference>
<dbReference type="InterPro" id="IPR025287">
    <property type="entry name" value="WAK_GUB"/>
</dbReference>
<evidence type="ECO:0000256" key="7">
    <source>
        <dbReference type="ARBA" id="ARBA00022777"/>
    </source>
</evidence>
<evidence type="ECO:0000256" key="4">
    <source>
        <dbReference type="ARBA" id="ARBA00022692"/>
    </source>
</evidence>
<feature type="chain" id="PRO_5042874695" description="Protein kinase domain-containing protein" evidence="16">
    <location>
        <begin position="23"/>
        <end position="731"/>
    </location>
</feature>
<dbReference type="GO" id="GO:0030247">
    <property type="term" value="F:polysaccharide binding"/>
    <property type="evidence" value="ECO:0007669"/>
    <property type="project" value="InterPro"/>
</dbReference>
<comment type="caution">
    <text evidence="18">The sequence shown here is derived from an EMBL/GenBank/DDBJ whole genome shotgun (WGS) entry which is preliminary data.</text>
</comment>
<keyword evidence="8" id="KW-0067">ATP-binding</keyword>
<evidence type="ECO:0000256" key="3">
    <source>
        <dbReference type="ARBA" id="ARBA00022679"/>
    </source>
</evidence>
<dbReference type="Pfam" id="PF00069">
    <property type="entry name" value="Pkinase"/>
    <property type="match status" value="1"/>
</dbReference>
<dbReference type="Proteomes" id="UP001324115">
    <property type="component" value="Unassembled WGS sequence"/>
</dbReference>
<dbReference type="Gene3D" id="2.10.25.10">
    <property type="entry name" value="Laminin"/>
    <property type="match status" value="1"/>
</dbReference>
<feature type="signal peptide" evidence="16">
    <location>
        <begin position="1"/>
        <end position="22"/>
    </location>
</feature>
<dbReference type="GO" id="GO:0005509">
    <property type="term" value="F:calcium ion binding"/>
    <property type="evidence" value="ECO:0007669"/>
    <property type="project" value="InterPro"/>
</dbReference>
<keyword evidence="2" id="KW-0723">Serine/threonine-protein kinase</keyword>
<proteinExistence type="predicted"/>
<evidence type="ECO:0000256" key="2">
    <source>
        <dbReference type="ARBA" id="ARBA00022527"/>
    </source>
</evidence>
<feature type="transmembrane region" description="Helical" evidence="15">
    <location>
        <begin position="329"/>
        <end position="351"/>
    </location>
</feature>
<gene>
    <name evidence="18" type="ORF">RGQ29_020810</name>
</gene>
<dbReference type="PANTHER" id="PTHR27005">
    <property type="entry name" value="WALL-ASSOCIATED RECEPTOR KINASE-LIKE 21"/>
    <property type="match status" value="1"/>
</dbReference>
<dbReference type="CDD" id="cd00054">
    <property type="entry name" value="EGF_CA"/>
    <property type="match status" value="1"/>
</dbReference>
<evidence type="ECO:0000313" key="18">
    <source>
        <dbReference type="EMBL" id="KAK4590402.1"/>
    </source>
</evidence>
<keyword evidence="5 16" id="KW-0732">Signal</keyword>
<dbReference type="Gene3D" id="1.10.510.10">
    <property type="entry name" value="Transferase(Phosphotransferase) domain 1"/>
    <property type="match status" value="1"/>
</dbReference>
<dbReference type="Pfam" id="PF07645">
    <property type="entry name" value="EGF_CA"/>
    <property type="match status" value="1"/>
</dbReference>
<dbReference type="FunFam" id="1.10.510.10:FF:000084">
    <property type="entry name" value="Wall-associated receptor kinase 2"/>
    <property type="match status" value="1"/>
</dbReference>
<evidence type="ECO:0000256" key="14">
    <source>
        <dbReference type="ARBA" id="ARBA00047951"/>
    </source>
</evidence>
<dbReference type="InterPro" id="IPR049883">
    <property type="entry name" value="NOTCH1_EGF-like"/>
</dbReference>
<dbReference type="GO" id="GO:0004674">
    <property type="term" value="F:protein serine/threonine kinase activity"/>
    <property type="evidence" value="ECO:0007669"/>
    <property type="project" value="UniProtKB-KW"/>
</dbReference>
<keyword evidence="7" id="KW-0418">Kinase</keyword>
<evidence type="ECO:0000256" key="13">
    <source>
        <dbReference type="ARBA" id="ARBA00047558"/>
    </source>
</evidence>
<name>A0AAN7FD86_QUERU</name>
<keyword evidence="3" id="KW-0808">Transferase</keyword>
<evidence type="ECO:0000256" key="15">
    <source>
        <dbReference type="SAM" id="Phobius"/>
    </source>
</evidence>
<dbReference type="AlphaFoldDB" id="A0AAN7FD86"/>
<dbReference type="PANTHER" id="PTHR27005:SF515">
    <property type="entry name" value="WALL-ASSOCIATED RECEPTOR KINASE-LIKE 10-RELATED"/>
    <property type="match status" value="1"/>
</dbReference>
<dbReference type="InterPro" id="IPR018097">
    <property type="entry name" value="EGF_Ca-bd_CS"/>
</dbReference>
<dbReference type="Gene3D" id="3.30.200.20">
    <property type="entry name" value="Phosphorylase Kinase, domain 1"/>
    <property type="match status" value="1"/>
</dbReference>
<evidence type="ECO:0000256" key="9">
    <source>
        <dbReference type="ARBA" id="ARBA00022989"/>
    </source>
</evidence>
<keyword evidence="11" id="KW-1015">Disulfide bond</keyword>
<organism evidence="18 19">
    <name type="scientific">Quercus rubra</name>
    <name type="common">Northern red oak</name>
    <name type="synonym">Quercus borealis</name>
    <dbReference type="NCBI Taxonomy" id="3512"/>
    <lineage>
        <taxon>Eukaryota</taxon>
        <taxon>Viridiplantae</taxon>
        <taxon>Streptophyta</taxon>
        <taxon>Embryophyta</taxon>
        <taxon>Tracheophyta</taxon>
        <taxon>Spermatophyta</taxon>
        <taxon>Magnoliopsida</taxon>
        <taxon>eudicotyledons</taxon>
        <taxon>Gunneridae</taxon>
        <taxon>Pentapetalae</taxon>
        <taxon>rosids</taxon>
        <taxon>fabids</taxon>
        <taxon>Fagales</taxon>
        <taxon>Fagaceae</taxon>
        <taxon>Quercus</taxon>
    </lineage>
</organism>
<dbReference type="InterPro" id="IPR008271">
    <property type="entry name" value="Ser/Thr_kinase_AS"/>
</dbReference>
<keyword evidence="4 15" id="KW-0812">Transmembrane</keyword>
<evidence type="ECO:0000313" key="19">
    <source>
        <dbReference type="Proteomes" id="UP001324115"/>
    </source>
</evidence>
<comment type="catalytic activity">
    <reaction evidence="13">
        <text>L-seryl-[protein] + ATP = O-phospho-L-seryl-[protein] + ADP + H(+)</text>
        <dbReference type="Rhea" id="RHEA:17989"/>
        <dbReference type="Rhea" id="RHEA-COMP:9863"/>
        <dbReference type="Rhea" id="RHEA-COMP:11604"/>
        <dbReference type="ChEBI" id="CHEBI:15378"/>
        <dbReference type="ChEBI" id="CHEBI:29999"/>
        <dbReference type="ChEBI" id="CHEBI:30616"/>
        <dbReference type="ChEBI" id="CHEBI:83421"/>
        <dbReference type="ChEBI" id="CHEBI:456216"/>
    </reaction>
</comment>
<dbReference type="InterPro" id="IPR011009">
    <property type="entry name" value="Kinase-like_dom_sf"/>
</dbReference>
<evidence type="ECO:0000256" key="8">
    <source>
        <dbReference type="ARBA" id="ARBA00022840"/>
    </source>
</evidence>
<comment type="catalytic activity">
    <reaction evidence="14">
        <text>L-threonyl-[protein] + ATP = O-phospho-L-threonyl-[protein] + ADP + H(+)</text>
        <dbReference type="Rhea" id="RHEA:46608"/>
        <dbReference type="Rhea" id="RHEA-COMP:11060"/>
        <dbReference type="Rhea" id="RHEA-COMP:11605"/>
        <dbReference type="ChEBI" id="CHEBI:15378"/>
        <dbReference type="ChEBI" id="CHEBI:30013"/>
        <dbReference type="ChEBI" id="CHEBI:30616"/>
        <dbReference type="ChEBI" id="CHEBI:61977"/>
        <dbReference type="ChEBI" id="CHEBI:456216"/>
    </reaction>
</comment>
<dbReference type="Pfam" id="PF13947">
    <property type="entry name" value="GUB_WAK_bind"/>
    <property type="match status" value="1"/>
</dbReference>
<evidence type="ECO:0000256" key="5">
    <source>
        <dbReference type="ARBA" id="ARBA00022729"/>
    </source>
</evidence>
<reference evidence="18 19" key="1">
    <citation type="journal article" date="2023" name="G3 (Bethesda)">
        <title>A haplotype-resolved chromosome-scale genome for Quercus rubra L. provides insights into the genetics of adaptive traits for red oak species.</title>
        <authorList>
            <person name="Kapoor B."/>
            <person name="Jenkins J."/>
            <person name="Schmutz J."/>
            <person name="Zhebentyayeva T."/>
            <person name="Kuelheim C."/>
            <person name="Coggeshall M."/>
            <person name="Heim C."/>
            <person name="Lasky J.R."/>
            <person name="Leites L."/>
            <person name="Islam-Faridi N."/>
            <person name="Romero-Severson J."/>
            <person name="DeLeo V.L."/>
            <person name="Lucas S.M."/>
            <person name="Lazic D."/>
            <person name="Gailing O."/>
            <person name="Carlson J."/>
            <person name="Staton M."/>
        </authorList>
    </citation>
    <scope>NUCLEOTIDE SEQUENCE [LARGE SCALE GENOMIC DNA]</scope>
    <source>
        <strain evidence="18">Pseudo-F2</strain>
    </source>
</reference>
<evidence type="ECO:0000256" key="12">
    <source>
        <dbReference type="ARBA" id="ARBA00023180"/>
    </source>
</evidence>
<evidence type="ECO:0000256" key="6">
    <source>
        <dbReference type="ARBA" id="ARBA00022741"/>
    </source>
</evidence>
<dbReference type="GO" id="GO:0005886">
    <property type="term" value="C:plasma membrane"/>
    <property type="evidence" value="ECO:0007669"/>
    <property type="project" value="TreeGrafter"/>
</dbReference>
<keyword evidence="12" id="KW-0325">Glycoprotein</keyword>
<feature type="domain" description="Protein kinase" evidence="17">
    <location>
        <begin position="404"/>
        <end position="688"/>
    </location>
</feature>
<evidence type="ECO:0000259" key="17">
    <source>
        <dbReference type="PROSITE" id="PS50011"/>
    </source>
</evidence>
<dbReference type="InterPro" id="IPR000719">
    <property type="entry name" value="Prot_kinase_dom"/>
</dbReference>
<dbReference type="InterPro" id="IPR013695">
    <property type="entry name" value="WAK"/>
</dbReference>
<protein>
    <recommendedName>
        <fullName evidence="17">Protein kinase domain-containing protein</fullName>
    </recommendedName>
</protein>
<dbReference type="InterPro" id="IPR045274">
    <property type="entry name" value="WAK-like"/>
</dbReference>
<keyword evidence="9 15" id="KW-1133">Transmembrane helix</keyword>
<evidence type="ECO:0000256" key="10">
    <source>
        <dbReference type="ARBA" id="ARBA00023136"/>
    </source>
</evidence>
<dbReference type="EMBL" id="JAXUIC010000005">
    <property type="protein sequence ID" value="KAK4590402.1"/>
    <property type="molecule type" value="Genomic_DNA"/>
</dbReference>